<name>A0A9C9NBJ9_9HYPH</name>
<proteinExistence type="predicted"/>
<gene>
    <name evidence="1" type="ORF">ENH89_00180</name>
</gene>
<dbReference type="Proteomes" id="UP000885680">
    <property type="component" value="Unassembled WGS sequence"/>
</dbReference>
<organism evidence="1 2">
    <name type="scientific">Aurantimonas coralicida</name>
    <dbReference type="NCBI Taxonomy" id="182270"/>
    <lineage>
        <taxon>Bacteria</taxon>
        <taxon>Pseudomonadati</taxon>
        <taxon>Pseudomonadota</taxon>
        <taxon>Alphaproteobacteria</taxon>
        <taxon>Hyphomicrobiales</taxon>
        <taxon>Aurantimonadaceae</taxon>
        <taxon>Aurantimonas</taxon>
    </lineage>
</organism>
<comment type="caution">
    <text evidence="1">The sequence shown here is derived from an EMBL/GenBank/DDBJ whole genome shotgun (WGS) entry which is preliminary data.</text>
</comment>
<evidence type="ECO:0000313" key="1">
    <source>
        <dbReference type="EMBL" id="HET98796.1"/>
    </source>
</evidence>
<dbReference type="EMBL" id="DRGN01000005">
    <property type="protein sequence ID" value="HET98796.1"/>
    <property type="molecule type" value="Genomic_DNA"/>
</dbReference>
<sequence>MTVVSLHALYEVQLDINIARRKRMHSVFDPAGIPVFHAPLVLQVLNWLHEQDIHSVRFTDDETTYDVTFNPPAEQTQAELEAQNG</sequence>
<evidence type="ECO:0000313" key="2">
    <source>
        <dbReference type="Proteomes" id="UP000885680"/>
    </source>
</evidence>
<accession>A0A9C9NBJ9</accession>
<protein>
    <submittedName>
        <fullName evidence="1">Uncharacterized protein</fullName>
    </submittedName>
</protein>
<reference evidence="1" key="1">
    <citation type="journal article" date="2020" name="mSystems">
        <title>Genome- and Community-Level Interaction Insights into Carbon Utilization and Element Cycling Functions of Hydrothermarchaeota in Hydrothermal Sediment.</title>
        <authorList>
            <person name="Zhou Z."/>
            <person name="Liu Y."/>
            <person name="Xu W."/>
            <person name="Pan J."/>
            <person name="Luo Z.H."/>
            <person name="Li M."/>
        </authorList>
    </citation>
    <scope>NUCLEOTIDE SEQUENCE</scope>
    <source>
        <strain evidence="1">HyVt-347</strain>
    </source>
</reference>
<dbReference type="AlphaFoldDB" id="A0A9C9NBJ9"/>